<dbReference type="InterPro" id="IPR016477">
    <property type="entry name" value="Fructo-/Ketosamine-3-kinase"/>
</dbReference>
<evidence type="ECO:0000313" key="4">
    <source>
        <dbReference type="Proteomes" id="UP000053411"/>
    </source>
</evidence>
<reference evidence="3 4" key="1">
    <citation type="submission" date="2015-01" db="EMBL/GenBank/DDBJ databases">
        <title>The Genome Sequence of Fonsecaea multimorphosa CBS 102226.</title>
        <authorList>
            <consortium name="The Broad Institute Genomics Platform"/>
            <person name="Cuomo C."/>
            <person name="de Hoog S."/>
            <person name="Gorbushina A."/>
            <person name="Stielow B."/>
            <person name="Teixiera M."/>
            <person name="Abouelleil A."/>
            <person name="Chapman S.B."/>
            <person name="Priest M."/>
            <person name="Young S.K."/>
            <person name="Wortman J."/>
            <person name="Nusbaum C."/>
            <person name="Birren B."/>
        </authorList>
    </citation>
    <scope>NUCLEOTIDE SEQUENCE [LARGE SCALE GENOMIC DNA]</scope>
    <source>
        <strain evidence="3 4">CBS 102226</strain>
    </source>
</reference>
<dbReference type="AlphaFoldDB" id="A0A0D2K765"/>
<dbReference type="EC" id="2.7.1.172" evidence="1"/>
<dbReference type="RefSeq" id="XP_016635900.1">
    <property type="nucleotide sequence ID" value="XM_016772430.1"/>
</dbReference>
<evidence type="ECO:0000256" key="1">
    <source>
        <dbReference type="ARBA" id="ARBA00011961"/>
    </source>
</evidence>
<dbReference type="InterPro" id="IPR011009">
    <property type="entry name" value="Kinase-like_dom_sf"/>
</dbReference>
<dbReference type="GO" id="GO:0102193">
    <property type="term" value="F:protein-ribulosamine 3-kinase activity"/>
    <property type="evidence" value="ECO:0007669"/>
    <property type="project" value="UniProtKB-EC"/>
</dbReference>
<name>A0A0D2K765_9EURO</name>
<dbReference type="STRING" id="1442371.A0A0D2K765"/>
<dbReference type="VEuPathDB" id="FungiDB:Z520_01916"/>
<keyword evidence="4" id="KW-1185">Reference proteome</keyword>
<comment type="catalytic activity">
    <reaction evidence="2">
        <text>N(6)-D-ribulosyl-L-lysyl-[protein] + ATP = N(6)-(3-O-phospho-D-ribulosyl)-L-lysyl-[protein] + ADP + H(+)</text>
        <dbReference type="Rhea" id="RHEA:48432"/>
        <dbReference type="Rhea" id="RHEA-COMP:12103"/>
        <dbReference type="Rhea" id="RHEA-COMP:12104"/>
        <dbReference type="ChEBI" id="CHEBI:15378"/>
        <dbReference type="ChEBI" id="CHEBI:30616"/>
        <dbReference type="ChEBI" id="CHEBI:90418"/>
        <dbReference type="ChEBI" id="CHEBI:90420"/>
        <dbReference type="ChEBI" id="CHEBI:456216"/>
        <dbReference type="EC" id="2.7.1.172"/>
    </reaction>
    <physiologicalReaction direction="left-to-right" evidence="2">
        <dbReference type="Rhea" id="RHEA:48433"/>
    </physiologicalReaction>
</comment>
<evidence type="ECO:0000256" key="2">
    <source>
        <dbReference type="ARBA" id="ARBA00048655"/>
    </source>
</evidence>
<dbReference type="GeneID" id="27707662"/>
<gene>
    <name evidence="3" type="ORF">Z520_01916</name>
</gene>
<proteinExistence type="predicted"/>
<dbReference type="Gene3D" id="3.90.1200.10">
    <property type="match status" value="1"/>
</dbReference>
<dbReference type="Pfam" id="PF03881">
    <property type="entry name" value="Fructosamin_kin"/>
    <property type="match status" value="1"/>
</dbReference>
<organism evidence="3 4">
    <name type="scientific">Fonsecaea multimorphosa CBS 102226</name>
    <dbReference type="NCBI Taxonomy" id="1442371"/>
    <lineage>
        <taxon>Eukaryota</taxon>
        <taxon>Fungi</taxon>
        <taxon>Dikarya</taxon>
        <taxon>Ascomycota</taxon>
        <taxon>Pezizomycotina</taxon>
        <taxon>Eurotiomycetes</taxon>
        <taxon>Chaetothyriomycetidae</taxon>
        <taxon>Chaetothyriales</taxon>
        <taxon>Herpotrichiellaceae</taxon>
        <taxon>Fonsecaea</taxon>
    </lineage>
</organism>
<evidence type="ECO:0000313" key="3">
    <source>
        <dbReference type="EMBL" id="KIY01778.1"/>
    </source>
</evidence>
<dbReference type="PANTHER" id="PTHR12149">
    <property type="entry name" value="FRUCTOSAMINE 3 KINASE-RELATED PROTEIN"/>
    <property type="match status" value="1"/>
</dbReference>
<dbReference type="EMBL" id="KN848064">
    <property type="protein sequence ID" value="KIY01778.1"/>
    <property type="molecule type" value="Genomic_DNA"/>
</dbReference>
<dbReference type="PANTHER" id="PTHR12149:SF8">
    <property type="entry name" value="PROTEIN-RIBULOSAMINE 3-KINASE"/>
    <property type="match status" value="1"/>
</dbReference>
<accession>A0A0D2K765</accession>
<dbReference type="OrthoDB" id="5772781at2759"/>
<dbReference type="Proteomes" id="UP000053411">
    <property type="component" value="Unassembled WGS sequence"/>
</dbReference>
<dbReference type="SUPFAM" id="SSF56112">
    <property type="entry name" value="Protein kinase-like (PK-like)"/>
    <property type="match status" value="1"/>
</dbReference>
<protein>
    <recommendedName>
        <fullName evidence="1">protein-ribulosamine 3-kinase</fullName>
        <ecNumber evidence="1">2.7.1.172</ecNumber>
    </recommendedName>
</protein>
<sequence>MRITYILQADFIPESAVWGSYQSSPDTHFFHDCPNCTKSSKVSEWQFQISHHNLQWQPTAVERLGGQLGDILYEEHVVGTRPGLKVRAPDPYLDTLTPTLIEKAIPRLLRPPESEDRSVKPSLVHGDLWYANSGVDADTGYPLVFDACCFYGHNEYEFGQWMPTCNRFGAPYLMAYRSYVQISLPQEDYQGRLDLYKLCKI</sequence>